<dbReference type="EMBL" id="DTGD01000089">
    <property type="protein sequence ID" value="HGB35729.1"/>
    <property type="molecule type" value="Genomic_DNA"/>
</dbReference>
<protein>
    <submittedName>
        <fullName evidence="1">Uncharacterized protein</fullName>
    </submittedName>
</protein>
<name>A0A7V3NUY2_UNCW3</name>
<dbReference type="AlphaFoldDB" id="A0A7V3NUY2"/>
<evidence type="ECO:0000313" key="1">
    <source>
        <dbReference type="EMBL" id="HGB35729.1"/>
    </source>
</evidence>
<sequence>MLKAVISLILVSNTIFLVDTPDDVPQRYADFISGRFSYNTHTLSVQFHVDRLFQNYSGPIYVFINSDGNDATGWNNTGYISEDEFTLYGADLMLIINKTNPQNSALYQLNNGGGYMFLSTIPCTIVQTTSIRSRVLFSLDNLPGNTISVKLFMNEEGNWGDLFPNTYPVILTNDYNLPNLSRD</sequence>
<reference evidence="1" key="1">
    <citation type="journal article" date="2020" name="mSystems">
        <title>Genome- and Community-Level Interaction Insights into Carbon Utilization and Element Cycling Functions of Hydrothermarchaeota in Hydrothermal Sediment.</title>
        <authorList>
            <person name="Zhou Z."/>
            <person name="Liu Y."/>
            <person name="Xu W."/>
            <person name="Pan J."/>
            <person name="Luo Z.H."/>
            <person name="Li M."/>
        </authorList>
    </citation>
    <scope>NUCLEOTIDE SEQUENCE [LARGE SCALE GENOMIC DNA]</scope>
    <source>
        <strain evidence="1">SpSt-754</strain>
    </source>
</reference>
<accession>A0A7V3NUY2</accession>
<organism evidence="1">
    <name type="scientific">candidate division WOR-3 bacterium</name>
    <dbReference type="NCBI Taxonomy" id="2052148"/>
    <lineage>
        <taxon>Bacteria</taxon>
        <taxon>Bacteria division WOR-3</taxon>
    </lineage>
</organism>
<gene>
    <name evidence="1" type="ORF">ENV38_02335</name>
</gene>
<proteinExistence type="predicted"/>
<comment type="caution">
    <text evidence="1">The sequence shown here is derived from an EMBL/GenBank/DDBJ whole genome shotgun (WGS) entry which is preliminary data.</text>
</comment>